<evidence type="ECO:0000313" key="2">
    <source>
        <dbReference type="EMBL" id="RZO19793.1"/>
    </source>
</evidence>
<feature type="transmembrane region" description="Helical" evidence="1">
    <location>
        <begin position="60"/>
        <end position="81"/>
    </location>
</feature>
<dbReference type="AlphaFoldDB" id="A0A520MF03"/>
<keyword evidence="1" id="KW-0472">Membrane</keyword>
<proteinExistence type="predicted"/>
<sequence length="185" mass="21194">MTDTSIYFSNNGLHTHLLLPTAKVNDRVPSLQAYFPNSAWLQIGWGDYEYYGNPKQTKWMGLKALFSPTAAVMGILGVNAIPNDISRKRKLYEIHLDSMHWNAILDFVCEHLKLDASNQATEVRVKDNGEMFFEAHGTYTIFNTCNHWTARALNVAGLRMNPRRSFSPNYVEHWVKINDCKTVAR</sequence>
<comment type="caution">
    <text evidence="2">The sequence shown here is derived from an EMBL/GenBank/DDBJ whole genome shotgun (WGS) entry which is preliminary data.</text>
</comment>
<protein>
    <submittedName>
        <fullName evidence="2">DUF2459 domain-containing protein</fullName>
    </submittedName>
</protein>
<keyword evidence="1" id="KW-0812">Transmembrane</keyword>
<accession>A0A520MF03</accession>
<keyword evidence="1" id="KW-1133">Transmembrane helix</keyword>
<name>A0A520MF03_9GAMM</name>
<evidence type="ECO:0000313" key="3">
    <source>
        <dbReference type="Proteomes" id="UP000315889"/>
    </source>
</evidence>
<reference evidence="2 3" key="1">
    <citation type="submission" date="2019-02" db="EMBL/GenBank/DDBJ databases">
        <title>Prokaryotic population dynamics and viral predation in marine succession experiment using metagenomics: the confinement effect.</title>
        <authorList>
            <person name="Haro-Moreno J.M."/>
            <person name="Rodriguez-Valera F."/>
            <person name="Lopez-Perez M."/>
        </authorList>
    </citation>
    <scope>NUCLEOTIDE SEQUENCE [LARGE SCALE GENOMIC DNA]</scope>
    <source>
        <strain evidence="2">MED-G170</strain>
    </source>
</reference>
<dbReference type="Pfam" id="PF09601">
    <property type="entry name" value="DUF2459"/>
    <property type="match status" value="1"/>
</dbReference>
<gene>
    <name evidence="2" type="ORF">EVB03_06575</name>
</gene>
<dbReference type="EMBL" id="SHBP01000008">
    <property type="protein sequence ID" value="RZO19793.1"/>
    <property type="molecule type" value="Genomic_DNA"/>
</dbReference>
<evidence type="ECO:0000256" key="1">
    <source>
        <dbReference type="SAM" id="Phobius"/>
    </source>
</evidence>
<organism evidence="2 3">
    <name type="scientific">SAR92 clade bacterium</name>
    <dbReference type="NCBI Taxonomy" id="2315479"/>
    <lineage>
        <taxon>Bacteria</taxon>
        <taxon>Pseudomonadati</taxon>
        <taxon>Pseudomonadota</taxon>
        <taxon>Gammaproteobacteria</taxon>
        <taxon>Cellvibrionales</taxon>
        <taxon>Porticoccaceae</taxon>
        <taxon>SAR92 clade</taxon>
    </lineage>
</organism>
<dbReference type="Proteomes" id="UP000315889">
    <property type="component" value="Unassembled WGS sequence"/>
</dbReference>
<dbReference type="InterPro" id="IPR011727">
    <property type="entry name" value="CHP02117"/>
</dbReference>